<evidence type="ECO:0000256" key="1">
    <source>
        <dbReference type="ARBA" id="ARBA00004123"/>
    </source>
</evidence>
<feature type="compositionally biased region" description="Basic and acidic residues" evidence="3">
    <location>
        <begin position="14"/>
        <end position="24"/>
    </location>
</feature>
<evidence type="ECO:0000313" key="4">
    <source>
        <dbReference type="EMBL" id="KAK5946052.1"/>
    </source>
</evidence>
<dbReference type="RefSeq" id="XP_064734142.1">
    <property type="nucleotide sequence ID" value="XM_064868645.1"/>
</dbReference>
<evidence type="ECO:0000313" key="5">
    <source>
        <dbReference type="Proteomes" id="UP001334248"/>
    </source>
</evidence>
<feature type="region of interest" description="Disordered" evidence="3">
    <location>
        <begin position="477"/>
        <end position="500"/>
    </location>
</feature>
<reference evidence="4 5" key="1">
    <citation type="journal article" date="2023" name="Res Sq">
        <title>Genomic and morphological characterization of Knufia obscura isolated from the Mars 2020 spacecraft assembly facility.</title>
        <authorList>
            <person name="Chander A.M."/>
            <person name="Teixeira M.M."/>
            <person name="Singh N.K."/>
            <person name="Williams M.P."/>
            <person name="Parker C.W."/>
            <person name="Leo P."/>
            <person name="Stajich J.E."/>
            <person name="Torok T."/>
            <person name="Tighe S."/>
            <person name="Mason C.E."/>
            <person name="Venkateswaran K."/>
        </authorList>
    </citation>
    <scope>NUCLEOTIDE SEQUENCE [LARGE SCALE GENOMIC DNA]</scope>
    <source>
        <strain evidence="4 5">CCFEE 5817</strain>
    </source>
</reference>
<dbReference type="Proteomes" id="UP001334248">
    <property type="component" value="Unassembled WGS sequence"/>
</dbReference>
<protein>
    <submittedName>
        <fullName evidence="4">Uncharacterized protein</fullName>
    </submittedName>
</protein>
<name>A0ABR0RZL1_9EURO</name>
<dbReference type="PANTHER" id="PTHR31001">
    <property type="entry name" value="UNCHARACTERIZED TRANSCRIPTIONAL REGULATORY PROTEIN"/>
    <property type="match status" value="1"/>
</dbReference>
<accession>A0ABR0RZL1</accession>
<organism evidence="4 5">
    <name type="scientific">Knufia obscura</name>
    <dbReference type="NCBI Taxonomy" id="1635080"/>
    <lineage>
        <taxon>Eukaryota</taxon>
        <taxon>Fungi</taxon>
        <taxon>Dikarya</taxon>
        <taxon>Ascomycota</taxon>
        <taxon>Pezizomycotina</taxon>
        <taxon>Eurotiomycetes</taxon>
        <taxon>Chaetothyriomycetidae</taxon>
        <taxon>Chaetothyriales</taxon>
        <taxon>Trichomeriaceae</taxon>
        <taxon>Knufia</taxon>
    </lineage>
</organism>
<dbReference type="CDD" id="cd12148">
    <property type="entry name" value="fungal_TF_MHR"/>
    <property type="match status" value="1"/>
</dbReference>
<dbReference type="GeneID" id="89993640"/>
<gene>
    <name evidence="4" type="ORF">PMZ80_000191</name>
</gene>
<keyword evidence="2" id="KW-0539">Nucleus</keyword>
<dbReference type="EMBL" id="JAVHJV010000001">
    <property type="protein sequence ID" value="KAK5946052.1"/>
    <property type="molecule type" value="Genomic_DNA"/>
</dbReference>
<dbReference type="InterPro" id="IPR050613">
    <property type="entry name" value="Sec_Metabolite_Reg"/>
</dbReference>
<evidence type="ECO:0000256" key="2">
    <source>
        <dbReference type="ARBA" id="ARBA00023242"/>
    </source>
</evidence>
<evidence type="ECO:0000256" key="3">
    <source>
        <dbReference type="SAM" id="MobiDB-lite"/>
    </source>
</evidence>
<dbReference type="PANTHER" id="PTHR31001:SF85">
    <property type="entry name" value="ZN(II)2CYS6 TRANSCRIPTION FACTOR (EUROFUNG)"/>
    <property type="match status" value="1"/>
</dbReference>
<feature type="compositionally biased region" description="Polar residues" evidence="3">
    <location>
        <begin position="25"/>
        <end position="51"/>
    </location>
</feature>
<comment type="subcellular location">
    <subcellularLocation>
        <location evidence="1">Nucleus</location>
    </subcellularLocation>
</comment>
<comment type="caution">
    <text evidence="4">The sequence shown here is derived from an EMBL/GenBank/DDBJ whole genome shotgun (WGS) entry which is preliminary data.</text>
</comment>
<keyword evidence="5" id="KW-1185">Reference proteome</keyword>
<sequence>MAEMASRISNLEKALAKATDEQKTSRSGSTSHISEVTNTSTEQPASISLSGDLSKGPGEDTLVQKGSSNSLYPRVSPFDASGLFSSPIVSQPPSSFHPPKASAVKLWNIDVNNVDGCTGLKFLRLPTDELQVYSTIDDPVSASLENLVLCLAIYFAATVSQNDGEAQAKLGQDKCAHLLNFKVGVEQAFAHGDFLDRPTLTGLHALAVYLVRPLSATPTAPVQSSTTLILPSPPFAPTTMAKNTNGHTLLSTANLPLNIDDVDIYPSMTDLPSAKKGWTAMTFSLVNIELVKCMQRLASIANATTCSTPTSEVTRAKIIAETRATIETRLSHCNTIIPQHHLTLHCSRFLLRKPDFITRQRYELLHQRHPTSQPSAHFTSESSLVEARLTTTPHDPLISQFAWARKAYPQWHITLYILWRLCIKPEGPSVERALRAIETLFASHDWQVLSSGFGPKKAVLAALRSKALAVRAEIQMPNTRDDPNHSGGEVEVEMRRDPSGSAIGSVPICLLGDMSSGELGIDIDSDEWPNWEMLAQAFQPDGQAFPGGFWQ</sequence>
<feature type="region of interest" description="Disordered" evidence="3">
    <location>
        <begin position="1"/>
        <end position="68"/>
    </location>
</feature>
<proteinExistence type="predicted"/>